<feature type="region of interest" description="Disordered" evidence="1">
    <location>
        <begin position="362"/>
        <end position="391"/>
    </location>
</feature>
<name>A0AAV0KVA1_9ROSI</name>
<feature type="compositionally biased region" description="Low complexity" evidence="1">
    <location>
        <begin position="190"/>
        <end position="205"/>
    </location>
</feature>
<feature type="region of interest" description="Disordered" evidence="1">
    <location>
        <begin position="1"/>
        <end position="22"/>
    </location>
</feature>
<feature type="compositionally biased region" description="Polar residues" evidence="1">
    <location>
        <begin position="833"/>
        <end position="857"/>
    </location>
</feature>
<reference evidence="2" key="1">
    <citation type="submission" date="2022-08" db="EMBL/GenBank/DDBJ databases">
        <authorList>
            <person name="Gutierrez-Valencia J."/>
        </authorList>
    </citation>
    <scope>NUCLEOTIDE SEQUENCE</scope>
</reference>
<dbReference type="PANTHER" id="PTHR31949">
    <property type="entry name" value="GASTRIC MUCIN-LIKE PROTEIN"/>
    <property type="match status" value="1"/>
</dbReference>
<feature type="region of interest" description="Disordered" evidence="1">
    <location>
        <begin position="1075"/>
        <end position="1146"/>
    </location>
</feature>
<dbReference type="PANTHER" id="PTHR31949:SF3">
    <property type="entry name" value="RUN_FYVE DOMAIN PROTEIN"/>
    <property type="match status" value="1"/>
</dbReference>
<feature type="region of interest" description="Disordered" evidence="1">
    <location>
        <begin position="833"/>
        <end position="860"/>
    </location>
</feature>
<dbReference type="GO" id="GO:0055028">
    <property type="term" value="C:cortical microtubule"/>
    <property type="evidence" value="ECO:0007669"/>
    <property type="project" value="TreeGrafter"/>
</dbReference>
<feature type="compositionally biased region" description="Low complexity" evidence="1">
    <location>
        <begin position="304"/>
        <end position="317"/>
    </location>
</feature>
<feature type="region of interest" description="Disordered" evidence="1">
    <location>
        <begin position="763"/>
        <end position="817"/>
    </location>
</feature>
<dbReference type="GO" id="GO:0043622">
    <property type="term" value="P:cortical microtubule organization"/>
    <property type="evidence" value="ECO:0007669"/>
    <property type="project" value="TreeGrafter"/>
</dbReference>
<evidence type="ECO:0000256" key="1">
    <source>
        <dbReference type="SAM" id="MobiDB-lite"/>
    </source>
</evidence>
<feature type="region of interest" description="Disordered" evidence="1">
    <location>
        <begin position="977"/>
        <end position="1004"/>
    </location>
</feature>
<evidence type="ECO:0000313" key="2">
    <source>
        <dbReference type="EMBL" id="CAI0426128.1"/>
    </source>
</evidence>
<feature type="compositionally biased region" description="Basic and acidic residues" evidence="1">
    <location>
        <begin position="11"/>
        <end position="21"/>
    </location>
</feature>
<dbReference type="EMBL" id="CAMGYJ010000005">
    <property type="protein sequence ID" value="CAI0426128.1"/>
    <property type="molecule type" value="Genomic_DNA"/>
</dbReference>
<sequence>MPPSPALRFSPGRELKAADNHKRGRSLEGGILFKERDDDLALFNEMQSREKEDFLLQSTDDFEDSFSTKLRYFSDLKLGISAPGRGESSELMNAEGDKNDYEWLLTPPDTPLFPSLDDEPLPSNVPSRGRPRSQPISISRSSTKVQVYMQMEKSNRSSRGSASPNRSSPSPRSGSNTIQSRGRPSSARNSSPTPSQRPATTSRRPSTPPPNKASPPAPRSSTPTPRRASTGSVTRGVSPIRNTAMGNSVSPKVRAWQSNIPGFSSEAPPNLRTSLGDRPVSYVRGSSPASRNGRDSSSRVGRQSMSPTASRSVSSSHSQERDRISSYSKGSVASSGDDDVESLQSLHVGSLDRLASRRVGGISSSKVSAALPKKPARTFSPSSAPKRSFDSAIRQKDHWKSPPNMFRPLLSSVPSTTFYTGKGSTAQCSLVSRTSSVTTSSNASSDHGVGAAHDTERSDHHHHDVVAESRKELYPAVQEYIFAFDRADDLNKDVGHDIQDGVPQSQLHDLDRDFTIRSEHGDFEEFSRQDVDMEVGSPLGTSRARGDFSEVDSLNSLVYLKICSRCGCKYNDVEALEADINLCLDCSKQDTVITAENPLVLSISKGEEGNQQMDESALDTAVMELQSLTDNVSFVGDTVLHEVLGKQVDNSSHEQSLMDPQVEGFVAMLAEEGDKHKMASKRVTKEPTLGRSVSDIVTGSQQLSNCNALHTLKVDLVEGAGISVVLKKSSSSKGPVFQGRSFTASTLSYDDVSFTRDSANSLRSSFGHASTSGSSSLDLSSSARQMETTRVQRQLSGKKYDLESTRPQSSGSSFSGSLNNVAHQASFPLTSTLEDSVSGSQNNEVEVTNTSSTNGQPVSEEYLCERTDSSRTMDASTLQLEEHSELSIASKSVPLHENDEGYQDHAKNLSDTDASSPLEFSVEAENSITNTSVDHNHIPEVPSHSRLASISEIESEDHLRNPPSSVRNDLSANLRGMSDEFEDPSLSAPSDKDATASVLQTSTSDHERRFLDESTVMVECHGGNKVGRSLTLEEATDTILFCSSIVHDLAYKAATIAIEKELSVPLNDSRPTVTILGKSIPDRKDTRGGVRARRSLKPSKVKQQQKQEEASVKSPSSAKVVENDENADDSMVRNVGLPNKMDSSKPLKLESKCNCTIM</sequence>
<keyword evidence="3" id="KW-1185">Reference proteome</keyword>
<feature type="compositionally biased region" description="Low complexity" evidence="1">
    <location>
        <begin position="219"/>
        <end position="230"/>
    </location>
</feature>
<dbReference type="AlphaFoldDB" id="A0AAV0KVA1"/>
<comment type="caution">
    <text evidence="2">The sequence shown here is derived from an EMBL/GenBank/DDBJ whole genome shotgun (WGS) entry which is preliminary data.</text>
</comment>
<feature type="compositionally biased region" description="Low complexity" evidence="1">
    <location>
        <begin position="325"/>
        <end position="335"/>
    </location>
</feature>
<organism evidence="2 3">
    <name type="scientific">Linum tenue</name>
    <dbReference type="NCBI Taxonomy" id="586396"/>
    <lineage>
        <taxon>Eukaryota</taxon>
        <taxon>Viridiplantae</taxon>
        <taxon>Streptophyta</taxon>
        <taxon>Embryophyta</taxon>
        <taxon>Tracheophyta</taxon>
        <taxon>Spermatophyta</taxon>
        <taxon>Magnoliopsida</taxon>
        <taxon>eudicotyledons</taxon>
        <taxon>Gunneridae</taxon>
        <taxon>Pentapetalae</taxon>
        <taxon>rosids</taxon>
        <taxon>fabids</taxon>
        <taxon>Malpighiales</taxon>
        <taxon>Linaceae</taxon>
        <taxon>Linum</taxon>
    </lineage>
</organism>
<feature type="compositionally biased region" description="Basic residues" evidence="1">
    <location>
        <begin position="1090"/>
        <end position="1100"/>
    </location>
</feature>
<feature type="compositionally biased region" description="Low complexity" evidence="1">
    <location>
        <begin position="157"/>
        <end position="176"/>
    </location>
</feature>
<feature type="compositionally biased region" description="Polar residues" evidence="1">
    <location>
        <begin position="784"/>
        <end position="795"/>
    </location>
</feature>
<feature type="compositionally biased region" description="Polar residues" evidence="1">
    <location>
        <begin position="177"/>
        <end position="189"/>
    </location>
</feature>
<feature type="compositionally biased region" description="Polar residues" evidence="1">
    <location>
        <begin position="231"/>
        <end position="262"/>
    </location>
</feature>
<feature type="compositionally biased region" description="Basic and acidic residues" evidence="1">
    <location>
        <begin position="894"/>
        <end position="910"/>
    </location>
</feature>
<gene>
    <name evidence="2" type="ORF">LITE_LOCUS20656</name>
</gene>
<feature type="compositionally biased region" description="Basic and acidic residues" evidence="1">
    <location>
        <begin position="453"/>
        <end position="465"/>
    </location>
</feature>
<evidence type="ECO:0000313" key="3">
    <source>
        <dbReference type="Proteomes" id="UP001154282"/>
    </source>
</evidence>
<feature type="compositionally biased region" description="Low complexity" evidence="1">
    <location>
        <begin position="126"/>
        <end position="142"/>
    </location>
</feature>
<protein>
    <submittedName>
        <fullName evidence="2">Uncharacterized protein</fullName>
    </submittedName>
</protein>
<dbReference type="Proteomes" id="UP001154282">
    <property type="component" value="Unassembled WGS sequence"/>
</dbReference>
<accession>A0AAV0KVA1</accession>
<feature type="compositionally biased region" description="Low complexity" evidence="1">
    <location>
        <begin position="764"/>
        <end position="783"/>
    </location>
</feature>
<feature type="region of interest" description="Disordered" evidence="1">
    <location>
        <begin position="885"/>
        <end position="914"/>
    </location>
</feature>
<feature type="region of interest" description="Disordered" evidence="1">
    <location>
        <begin position="99"/>
        <end position="338"/>
    </location>
</feature>
<feature type="compositionally biased region" description="Pro residues" evidence="1">
    <location>
        <begin position="206"/>
        <end position="218"/>
    </location>
</feature>
<proteinExistence type="predicted"/>
<feature type="region of interest" description="Disordered" evidence="1">
    <location>
        <begin position="437"/>
        <end position="465"/>
    </location>
</feature>